<accession>A0ABR4NA99</accession>
<feature type="domain" description="J" evidence="3">
    <location>
        <begin position="39"/>
        <end position="128"/>
    </location>
</feature>
<dbReference type="CDD" id="cd06257">
    <property type="entry name" value="DnaJ"/>
    <property type="match status" value="1"/>
</dbReference>
<name>A0ABR4NA99_9FUNG</name>
<keyword evidence="4" id="KW-0346">Stress response</keyword>
<sequence length="315" mass="33439">MCGGPAATAAAAAAAAAAALARARHASTSSSSSSSRPFCPYSELGISRGCSAREVKKAYLRKVFELHPDRQAAAAHKAAAAAGTTSSRGRGGGAHKDEAAAKEAFLRVVKAYEILGDDASRRRYDADVSSGRASATDSPWSYGGAGAGAGGASYSDASYNQRYQDYLRHRRRPSAWRGEEFAYADPLFDGYAEAVRRNTGPIYMSNGRMALLVGLVACALGSAVFAFRFLTWDPSLYEGGEGKQDALRDYYERVVLRAKTRTAEEHFEQLRAAQIRRAREGSGVAVPPPRTPATPVEHRAVDTDAEPASVPTAAP</sequence>
<dbReference type="InterPro" id="IPR001623">
    <property type="entry name" value="DnaJ_domain"/>
</dbReference>
<feature type="compositionally biased region" description="Low complexity" evidence="1">
    <location>
        <begin position="75"/>
        <end position="88"/>
    </location>
</feature>
<dbReference type="PROSITE" id="PS50076">
    <property type="entry name" value="DNAJ_2"/>
    <property type="match status" value="1"/>
</dbReference>
<dbReference type="SUPFAM" id="SSF46565">
    <property type="entry name" value="Chaperone J-domain"/>
    <property type="match status" value="1"/>
</dbReference>
<protein>
    <submittedName>
        <fullName evidence="4">Heat shock protein binding</fullName>
    </submittedName>
</protein>
<dbReference type="SMART" id="SM00271">
    <property type="entry name" value="DnaJ"/>
    <property type="match status" value="1"/>
</dbReference>
<keyword evidence="2" id="KW-0812">Transmembrane</keyword>
<dbReference type="Pfam" id="PF00226">
    <property type="entry name" value="DnaJ"/>
    <property type="match status" value="1"/>
</dbReference>
<keyword evidence="2" id="KW-1133">Transmembrane helix</keyword>
<gene>
    <name evidence="4" type="primary">dnajc4</name>
    <name evidence="4" type="ORF">HK105_203870</name>
</gene>
<feature type="region of interest" description="Disordered" evidence="1">
    <location>
        <begin position="278"/>
        <end position="315"/>
    </location>
</feature>
<evidence type="ECO:0000259" key="3">
    <source>
        <dbReference type="PROSITE" id="PS50076"/>
    </source>
</evidence>
<feature type="region of interest" description="Disordered" evidence="1">
    <location>
        <begin position="75"/>
        <end position="96"/>
    </location>
</feature>
<evidence type="ECO:0000313" key="4">
    <source>
        <dbReference type="EMBL" id="KAL2916440.1"/>
    </source>
</evidence>
<evidence type="ECO:0000256" key="1">
    <source>
        <dbReference type="SAM" id="MobiDB-lite"/>
    </source>
</evidence>
<feature type="transmembrane region" description="Helical" evidence="2">
    <location>
        <begin position="209"/>
        <end position="230"/>
    </location>
</feature>
<keyword evidence="2" id="KW-0472">Membrane</keyword>
<proteinExistence type="predicted"/>
<keyword evidence="5" id="KW-1185">Reference proteome</keyword>
<dbReference type="InterPro" id="IPR036869">
    <property type="entry name" value="J_dom_sf"/>
</dbReference>
<evidence type="ECO:0000256" key="2">
    <source>
        <dbReference type="SAM" id="Phobius"/>
    </source>
</evidence>
<dbReference type="Gene3D" id="1.10.287.110">
    <property type="entry name" value="DnaJ domain"/>
    <property type="match status" value="1"/>
</dbReference>
<evidence type="ECO:0000313" key="5">
    <source>
        <dbReference type="Proteomes" id="UP001527925"/>
    </source>
</evidence>
<reference evidence="4 5" key="1">
    <citation type="submission" date="2023-09" db="EMBL/GenBank/DDBJ databases">
        <title>Pangenome analysis of Batrachochytrium dendrobatidis and related Chytrids.</title>
        <authorList>
            <person name="Yacoub M.N."/>
            <person name="Stajich J.E."/>
            <person name="James T.Y."/>
        </authorList>
    </citation>
    <scope>NUCLEOTIDE SEQUENCE [LARGE SCALE GENOMIC DNA]</scope>
    <source>
        <strain evidence="4 5">JEL0888</strain>
    </source>
</reference>
<organism evidence="4 5">
    <name type="scientific">Polyrhizophydium stewartii</name>
    <dbReference type="NCBI Taxonomy" id="2732419"/>
    <lineage>
        <taxon>Eukaryota</taxon>
        <taxon>Fungi</taxon>
        <taxon>Fungi incertae sedis</taxon>
        <taxon>Chytridiomycota</taxon>
        <taxon>Chytridiomycota incertae sedis</taxon>
        <taxon>Chytridiomycetes</taxon>
        <taxon>Rhizophydiales</taxon>
        <taxon>Rhizophydiales incertae sedis</taxon>
        <taxon>Polyrhizophydium</taxon>
    </lineage>
</organism>
<dbReference type="InterPro" id="IPR050817">
    <property type="entry name" value="DjlA_DnaK_co-chaperone"/>
</dbReference>
<dbReference type="EMBL" id="JADGIZ020000016">
    <property type="protein sequence ID" value="KAL2916440.1"/>
    <property type="molecule type" value="Genomic_DNA"/>
</dbReference>
<dbReference type="Proteomes" id="UP001527925">
    <property type="component" value="Unassembled WGS sequence"/>
</dbReference>
<comment type="caution">
    <text evidence="4">The sequence shown here is derived from an EMBL/GenBank/DDBJ whole genome shotgun (WGS) entry which is preliminary data.</text>
</comment>
<dbReference type="PANTHER" id="PTHR24074">
    <property type="entry name" value="CO-CHAPERONE PROTEIN DJLA"/>
    <property type="match status" value="1"/>
</dbReference>
<dbReference type="PRINTS" id="PR00625">
    <property type="entry name" value="JDOMAIN"/>
</dbReference>